<dbReference type="Proteomes" id="UP001221519">
    <property type="component" value="Chromosome"/>
</dbReference>
<evidence type="ECO:0000313" key="5">
    <source>
        <dbReference type="Proteomes" id="UP001220962"/>
    </source>
</evidence>
<dbReference type="Pfam" id="PF03445">
    <property type="entry name" value="DUF294"/>
    <property type="match status" value="1"/>
</dbReference>
<proteinExistence type="predicted"/>
<dbReference type="CDD" id="cd05401">
    <property type="entry name" value="NT_GlnE_GlnD_like"/>
    <property type="match status" value="1"/>
</dbReference>
<dbReference type="GO" id="GO:0008773">
    <property type="term" value="F:[protein-PII] uridylyltransferase activity"/>
    <property type="evidence" value="ECO:0007669"/>
    <property type="project" value="InterPro"/>
</dbReference>
<dbReference type="Pfam" id="PF10335">
    <property type="entry name" value="DUF294_C"/>
    <property type="match status" value="1"/>
</dbReference>
<dbReference type="SUPFAM" id="SSF81301">
    <property type="entry name" value="Nucleotidyltransferase"/>
    <property type="match status" value="1"/>
</dbReference>
<name>A0AAX3N4N2_9BACL</name>
<keyword evidence="6" id="KW-1185">Reference proteome</keyword>
<protein>
    <submittedName>
        <fullName evidence="3">DUF294 nucleotidyltransferase-like domain-containing protein</fullName>
    </submittedName>
</protein>
<evidence type="ECO:0000259" key="2">
    <source>
        <dbReference type="Pfam" id="PF10335"/>
    </source>
</evidence>
<evidence type="ECO:0000259" key="1">
    <source>
        <dbReference type="Pfam" id="PF03445"/>
    </source>
</evidence>
<dbReference type="InterPro" id="IPR043519">
    <property type="entry name" value="NT_sf"/>
</dbReference>
<dbReference type="AlphaFoldDB" id="A0AAX3N4N2"/>
<evidence type="ECO:0000313" key="4">
    <source>
        <dbReference type="EMBL" id="WDI04030.1"/>
    </source>
</evidence>
<dbReference type="EMBL" id="CP118101">
    <property type="protein sequence ID" value="WDH84346.1"/>
    <property type="molecule type" value="Genomic_DNA"/>
</dbReference>
<feature type="domain" description="Protein-PII uridylyltransferase N-terminal" evidence="1">
    <location>
        <begin position="41"/>
        <end position="168"/>
    </location>
</feature>
<accession>A0AAX3N4N2</accession>
<dbReference type="InterPro" id="IPR018821">
    <property type="entry name" value="DUF294_put_nucleoTrafse_sb-bd"/>
</dbReference>
<dbReference type="EMBL" id="CP118108">
    <property type="protein sequence ID" value="WDI04030.1"/>
    <property type="molecule type" value="Genomic_DNA"/>
</dbReference>
<organism evidence="3 5">
    <name type="scientific">Paenibacillus urinalis</name>
    <dbReference type="NCBI Taxonomy" id="521520"/>
    <lineage>
        <taxon>Bacteria</taxon>
        <taxon>Bacillati</taxon>
        <taxon>Bacillota</taxon>
        <taxon>Bacilli</taxon>
        <taxon>Bacillales</taxon>
        <taxon>Paenibacillaceae</taxon>
        <taxon>Paenibacillus</taxon>
    </lineage>
</organism>
<sequence>MEPLKSTGKASFSLDDLKKVHSIPALKQARMQKQEELQDLAATVSLIEWYQMVNDLHDCIARQVIEICESEMEAEGYGLRPVPYAFVVFGSSGRGEATLWSDQDNGMIISDLPHPGKETYFQELGKRVSNSLEAVGYAKCEGKVMCSEPLWRRTLASWKQQLADWTDDLKWEPVRYLIIAADLRHVGGERTLSEDFRSHFSQLFQSTPDLASAVLRNTVKHKATLNILGRVVTERFGEHAGGFDIKYGMYIPLVNSARYMALLNGLRDTNTIKRLNKLARLEAVPLHSVDACEDAFKIALKLRRVTEVEDENGIISSSGYIGEEQLKQRTILYELREGLSTVKKVHRNLQRQLRFVERRRP</sequence>
<evidence type="ECO:0000313" key="3">
    <source>
        <dbReference type="EMBL" id="WDH84346.1"/>
    </source>
</evidence>
<gene>
    <name evidence="3" type="ORF">PUW23_09115</name>
    <name evidence="4" type="ORF">PUW25_08810</name>
</gene>
<dbReference type="Proteomes" id="UP001220962">
    <property type="component" value="Chromosome"/>
</dbReference>
<feature type="domain" description="DUF294" evidence="2">
    <location>
        <begin position="210"/>
        <end position="352"/>
    </location>
</feature>
<reference evidence="3 6" key="1">
    <citation type="submission" date="2023-02" db="EMBL/GenBank/DDBJ databases">
        <title>Pathogen: clinical or host-associated sample.</title>
        <authorList>
            <person name="Hergert J."/>
            <person name="Casey R."/>
            <person name="Wagner J."/>
            <person name="Young E.L."/>
            <person name="Oakeson K.F."/>
        </authorList>
    </citation>
    <scope>NUCLEOTIDE SEQUENCE</scope>
    <source>
        <strain evidence="4 6">2022CK-00829</strain>
        <strain evidence="3">2022CK-00830</strain>
    </source>
</reference>
<dbReference type="InterPro" id="IPR005105">
    <property type="entry name" value="GlnD_Uridyltrans_N"/>
</dbReference>
<dbReference type="RefSeq" id="WP_047909848.1">
    <property type="nucleotide sequence ID" value="NZ_CP118101.1"/>
</dbReference>
<evidence type="ECO:0000313" key="6">
    <source>
        <dbReference type="Proteomes" id="UP001221519"/>
    </source>
</evidence>